<keyword evidence="1" id="KW-0812">Transmembrane</keyword>
<reference evidence="2" key="1">
    <citation type="journal article" date="2020" name="Nature">
        <title>Giant virus diversity and host interactions through global metagenomics.</title>
        <authorList>
            <person name="Schulz F."/>
            <person name="Roux S."/>
            <person name="Paez-Espino D."/>
            <person name="Jungbluth S."/>
            <person name="Walsh D.A."/>
            <person name="Denef V.J."/>
            <person name="McMahon K.D."/>
            <person name="Konstantinidis K.T."/>
            <person name="Eloe-Fadrosh E.A."/>
            <person name="Kyrpides N.C."/>
            <person name="Woyke T."/>
        </authorList>
    </citation>
    <scope>NUCLEOTIDE SEQUENCE</scope>
    <source>
        <strain evidence="2">GVMAG-S-1040241-154</strain>
    </source>
</reference>
<evidence type="ECO:0000313" key="2">
    <source>
        <dbReference type="EMBL" id="QHU07302.1"/>
    </source>
</evidence>
<evidence type="ECO:0000256" key="1">
    <source>
        <dbReference type="SAM" id="Phobius"/>
    </source>
</evidence>
<accession>A0A6C0JNJ6</accession>
<keyword evidence="1" id="KW-1133">Transmembrane helix</keyword>
<feature type="transmembrane region" description="Helical" evidence="1">
    <location>
        <begin position="86"/>
        <end position="109"/>
    </location>
</feature>
<organism evidence="2">
    <name type="scientific">viral metagenome</name>
    <dbReference type="NCBI Taxonomy" id="1070528"/>
    <lineage>
        <taxon>unclassified sequences</taxon>
        <taxon>metagenomes</taxon>
        <taxon>organismal metagenomes</taxon>
    </lineage>
</organism>
<keyword evidence="1" id="KW-0472">Membrane</keyword>
<protein>
    <recommendedName>
        <fullName evidence="3">SMODS and SLOG-associating 2TM effector domain-containing protein</fullName>
    </recommendedName>
</protein>
<feature type="transmembrane region" description="Helical" evidence="1">
    <location>
        <begin position="54"/>
        <end position="74"/>
    </location>
</feature>
<dbReference type="EMBL" id="MN740684">
    <property type="protein sequence ID" value="QHU07302.1"/>
    <property type="molecule type" value="Genomic_DNA"/>
</dbReference>
<name>A0A6C0JNJ6_9ZZZZ</name>
<dbReference type="AlphaFoldDB" id="A0A6C0JNJ6"/>
<proteinExistence type="predicted"/>
<sequence>MINTSNIILNDNFETKTNNLLERIIKLKTDTSTRLFMVTEAYDRYNKEYYRISLTILILSSIITFIEALRLTIIEYISKDNNNNKLMIYNITFTLNISLLVIGTIITILSSIIRFKNYKEILEGLKEAQTLLVNYKNKYSKQYYILDNIKSNDKIYEISNKISDYDKKVKSINYFQYIENKNIIEYNEKKIKFDLDIFKIKATLQNELERFSKIKESEFININNNHNLKLEELKNEKYKNINDIYFDKEEFKIDLLKKKKKLNDEANDITVDLKRLSSTDQSAI</sequence>
<evidence type="ECO:0008006" key="3">
    <source>
        <dbReference type="Google" id="ProtNLM"/>
    </source>
</evidence>